<gene>
    <name evidence="2" type="ORF">ACZ87_03244</name>
</gene>
<evidence type="ECO:0000313" key="2">
    <source>
        <dbReference type="EMBL" id="RAP69959.1"/>
    </source>
</evidence>
<dbReference type="InterPro" id="IPR029063">
    <property type="entry name" value="SAM-dependent_MTases_sf"/>
</dbReference>
<keyword evidence="2" id="KW-0489">Methyltransferase</keyword>
<accession>A0A328THG4</accession>
<reference evidence="2" key="1">
    <citation type="submission" date="2018-04" db="EMBL/GenBank/DDBJ databases">
        <title>Genomes of the Obligate Erwinia dacicola and Facultative Enterobacter sp. OLF Endosymbionts of the Olive Fruit fly, Bactrocera oleae.</title>
        <authorList>
            <person name="Estes A.M."/>
            <person name="Hearn D.J."/>
            <person name="Agarwal S."/>
            <person name="Pierson E.A."/>
            <person name="Dunning-Hotopp J.C."/>
        </authorList>
    </citation>
    <scope>NUCLEOTIDE SEQUENCE [LARGE SCALE GENOMIC DNA]</scope>
    <source>
        <strain evidence="2">Oroville</strain>
    </source>
</reference>
<comment type="caution">
    <text evidence="2">The sequence shown here is derived from an EMBL/GenBank/DDBJ whole genome shotgun (WGS) entry which is preliminary data.</text>
</comment>
<dbReference type="Proteomes" id="UP000244334">
    <property type="component" value="Unassembled WGS sequence"/>
</dbReference>
<proteinExistence type="predicted"/>
<organism evidence="2 3">
    <name type="scientific">Candidatus Erwinia dacicola</name>
    <dbReference type="NCBI Taxonomy" id="252393"/>
    <lineage>
        <taxon>Bacteria</taxon>
        <taxon>Pseudomonadati</taxon>
        <taxon>Pseudomonadota</taxon>
        <taxon>Gammaproteobacteria</taxon>
        <taxon>Enterobacterales</taxon>
        <taxon>Erwiniaceae</taxon>
        <taxon>Erwinia</taxon>
    </lineage>
</organism>
<dbReference type="InterPro" id="IPR025714">
    <property type="entry name" value="Methyltranfer_dom"/>
</dbReference>
<evidence type="ECO:0000259" key="1">
    <source>
        <dbReference type="Pfam" id="PF13847"/>
    </source>
</evidence>
<keyword evidence="2" id="KW-0808">Transferase</keyword>
<dbReference type="AlphaFoldDB" id="A0A328THG4"/>
<name>A0A328THG4_9GAMM</name>
<dbReference type="GO" id="GO:0032259">
    <property type="term" value="P:methylation"/>
    <property type="evidence" value="ECO:0007669"/>
    <property type="project" value="UniProtKB-KW"/>
</dbReference>
<dbReference type="Pfam" id="PF13847">
    <property type="entry name" value="Methyltransf_31"/>
    <property type="match status" value="1"/>
</dbReference>
<dbReference type="EMBL" id="LJAM02000514">
    <property type="protein sequence ID" value="RAP69959.1"/>
    <property type="molecule type" value="Genomic_DNA"/>
</dbReference>
<dbReference type="SUPFAM" id="SSF53335">
    <property type="entry name" value="S-adenosyl-L-methionine-dependent methyltransferases"/>
    <property type="match status" value="1"/>
</dbReference>
<feature type="domain" description="Methyltransferase" evidence="1">
    <location>
        <begin position="9"/>
        <end position="50"/>
    </location>
</feature>
<evidence type="ECO:0000313" key="3">
    <source>
        <dbReference type="Proteomes" id="UP000244334"/>
    </source>
</evidence>
<keyword evidence="3" id="KW-1185">Reference proteome</keyword>
<dbReference type="Gene3D" id="3.40.50.150">
    <property type="entry name" value="Vaccinia Virus protein VP39"/>
    <property type="match status" value="1"/>
</dbReference>
<protein>
    <submittedName>
        <fullName evidence="2">Methyltransferase domain protein</fullName>
    </submittedName>
</protein>
<dbReference type="CDD" id="cd02440">
    <property type="entry name" value="AdoMet_MTases"/>
    <property type="match status" value="1"/>
</dbReference>
<dbReference type="GO" id="GO:0008168">
    <property type="term" value="F:methyltransferase activity"/>
    <property type="evidence" value="ECO:0007669"/>
    <property type="project" value="UniProtKB-KW"/>
</dbReference>
<sequence>MFSLPAAAEVSVLDIGCGEGYYTHEVASRLQARVQTEVYGLDVAKIAMRYRNVEFCVASSHRLPAVAAGEQVVPHRSWYLR</sequence>